<proteinExistence type="inferred from homology"/>
<sequence>MSAVFAPNVGRHFYNPKSVSIQRLMDENDHIIQLIADLSKKAYFEEAAKMQVILQRNICHLVSLADQQRLDEAVASMRSQNDGPK</sequence>
<protein>
    <recommendedName>
        <fullName evidence="2">SS18 N-terminal domain-containing protein</fullName>
    </recommendedName>
</protein>
<dbReference type="AlphaFoldDB" id="A0AAV2TR98"/>
<evidence type="ECO:0000256" key="1">
    <source>
        <dbReference type="ARBA" id="ARBA00007945"/>
    </source>
</evidence>
<organism evidence="3 4">
    <name type="scientific">Calicophoron daubneyi</name>
    <name type="common">Rumen fluke</name>
    <name type="synonym">Paramphistomum daubneyi</name>
    <dbReference type="NCBI Taxonomy" id="300641"/>
    <lineage>
        <taxon>Eukaryota</taxon>
        <taxon>Metazoa</taxon>
        <taxon>Spiralia</taxon>
        <taxon>Lophotrochozoa</taxon>
        <taxon>Platyhelminthes</taxon>
        <taxon>Trematoda</taxon>
        <taxon>Digenea</taxon>
        <taxon>Plagiorchiida</taxon>
        <taxon>Pronocephalata</taxon>
        <taxon>Paramphistomoidea</taxon>
        <taxon>Paramphistomidae</taxon>
        <taxon>Calicophoron</taxon>
    </lineage>
</organism>
<dbReference type="Pfam" id="PF05030">
    <property type="entry name" value="SSXT"/>
    <property type="match status" value="1"/>
</dbReference>
<comment type="caution">
    <text evidence="3">The sequence shown here is derived from an EMBL/GenBank/DDBJ whole genome shotgun (WGS) entry which is preliminary data.</text>
</comment>
<evidence type="ECO:0000259" key="2">
    <source>
        <dbReference type="Pfam" id="PF05030"/>
    </source>
</evidence>
<dbReference type="Proteomes" id="UP001497525">
    <property type="component" value="Unassembled WGS sequence"/>
</dbReference>
<dbReference type="InterPro" id="IPR007726">
    <property type="entry name" value="SS18_N"/>
</dbReference>
<evidence type="ECO:0000313" key="4">
    <source>
        <dbReference type="Proteomes" id="UP001497525"/>
    </source>
</evidence>
<dbReference type="EMBL" id="CAXLJL010000456">
    <property type="protein sequence ID" value="CAL5137917.1"/>
    <property type="molecule type" value="Genomic_DNA"/>
</dbReference>
<evidence type="ECO:0000313" key="3">
    <source>
        <dbReference type="EMBL" id="CAL5137917.1"/>
    </source>
</evidence>
<reference evidence="3" key="1">
    <citation type="submission" date="2024-06" db="EMBL/GenBank/DDBJ databases">
        <authorList>
            <person name="Liu X."/>
            <person name="Lenzi L."/>
            <person name="Haldenby T S."/>
            <person name="Uol C."/>
        </authorList>
    </citation>
    <scope>NUCLEOTIDE SEQUENCE</scope>
</reference>
<feature type="domain" description="SS18 N-terminal" evidence="2">
    <location>
        <begin position="17"/>
        <end position="68"/>
    </location>
</feature>
<gene>
    <name evidence="3" type="ORF">CDAUBV1_LOCUS12395</name>
</gene>
<accession>A0AAV2TR98</accession>
<comment type="similarity">
    <text evidence="1">Belongs to the SS18 family.</text>
</comment>
<name>A0AAV2TR98_CALDB</name>